<keyword evidence="9" id="KW-0472">Membrane</keyword>
<dbReference type="Pfam" id="PF02518">
    <property type="entry name" value="HATPase_c"/>
    <property type="match status" value="1"/>
</dbReference>
<dbReference type="GO" id="GO:0016301">
    <property type="term" value="F:kinase activity"/>
    <property type="evidence" value="ECO:0007669"/>
    <property type="project" value="UniProtKB-KW"/>
</dbReference>
<feature type="transmembrane region" description="Helical" evidence="9">
    <location>
        <begin position="47"/>
        <end position="70"/>
    </location>
</feature>
<dbReference type="PANTHER" id="PTHR24421:SF10">
    <property type="entry name" value="NITRATE_NITRITE SENSOR PROTEIN NARQ"/>
    <property type="match status" value="1"/>
</dbReference>
<dbReference type="InterPro" id="IPR011712">
    <property type="entry name" value="Sig_transdc_His_kin_sub3_dim/P"/>
</dbReference>
<dbReference type="Gene3D" id="1.20.5.1930">
    <property type="match status" value="1"/>
</dbReference>
<evidence type="ECO:0000256" key="4">
    <source>
        <dbReference type="ARBA" id="ARBA00022679"/>
    </source>
</evidence>
<dbReference type="InterPro" id="IPR036890">
    <property type="entry name" value="HATPase_C_sf"/>
</dbReference>
<comment type="catalytic activity">
    <reaction evidence="1">
        <text>ATP + protein L-histidine = ADP + protein N-phospho-L-histidine.</text>
        <dbReference type="EC" id="2.7.13.3"/>
    </reaction>
</comment>
<name>A0ABT7TEW0_9MICO</name>
<evidence type="ECO:0000256" key="7">
    <source>
        <dbReference type="ARBA" id="ARBA00022840"/>
    </source>
</evidence>
<dbReference type="RefSeq" id="WP_289469797.1">
    <property type="nucleotide sequence ID" value="NZ_JAUCMM010000003.1"/>
</dbReference>
<accession>A0ABT7TEW0</accession>
<feature type="transmembrane region" description="Helical" evidence="9">
    <location>
        <begin position="113"/>
        <end position="132"/>
    </location>
</feature>
<protein>
    <recommendedName>
        <fullName evidence="2">histidine kinase</fullName>
        <ecNumber evidence="2">2.7.13.3</ecNumber>
    </recommendedName>
</protein>
<dbReference type="Gene3D" id="3.30.565.10">
    <property type="entry name" value="Histidine kinase-like ATPase, C-terminal domain"/>
    <property type="match status" value="1"/>
</dbReference>
<feature type="domain" description="Histidine kinase/HSP90-like ATPase" evidence="10">
    <location>
        <begin position="314"/>
        <end position="396"/>
    </location>
</feature>
<dbReference type="InterPro" id="IPR050482">
    <property type="entry name" value="Sensor_HK_TwoCompSys"/>
</dbReference>
<proteinExistence type="predicted"/>
<comment type="caution">
    <text evidence="12">The sequence shown here is derived from an EMBL/GenBank/DDBJ whole genome shotgun (WGS) entry which is preliminary data.</text>
</comment>
<evidence type="ECO:0000259" key="10">
    <source>
        <dbReference type="Pfam" id="PF02518"/>
    </source>
</evidence>
<feature type="transmembrane region" description="Helical" evidence="9">
    <location>
        <begin position="152"/>
        <end position="177"/>
    </location>
</feature>
<dbReference type="EMBL" id="JAUCMM010000003">
    <property type="protein sequence ID" value="MDM7888110.1"/>
    <property type="molecule type" value="Genomic_DNA"/>
</dbReference>
<evidence type="ECO:0000256" key="1">
    <source>
        <dbReference type="ARBA" id="ARBA00000085"/>
    </source>
</evidence>
<keyword evidence="7" id="KW-0067">ATP-binding</keyword>
<keyword evidence="4" id="KW-0808">Transferase</keyword>
<evidence type="ECO:0000256" key="8">
    <source>
        <dbReference type="ARBA" id="ARBA00023012"/>
    </source>
</evidence>
<dbReference type="CDD" id="cd16917">
    <property type="entry name" value="HATPase_UhpB-NarQ-NarX-like"/>
    <property type="match status" value="1"/>
</dbReference>
<gene>
    <name evidence="12" type="ORF">QUG98_06565</name>
</gene>
<keyword evidence="9" id="KW-0812">Transmembrane</keyword>
<keyword evidence="6 12" id="KW-0418">Kinase</keyword>
<evidence type="ECO:0000256" key="2">
    <source>
        <dbReference type="ARBA" id="ARBA00012438"/>
    </source>
</evidence>
<dbReference type="SUPFAM" id="SSF55874">
    <property type="entry name" value="ATPase domain of HSP90 chaperone/DNA topoisomerase II/histidine kinase"/>
    <property type="match status" value="1"/>
</dbReference>
<evidence type="ECO:0000313" key="12">
    <source>
        <dbReference type="EMBL" id="MDM7888110.1"/>
    </source>
</evidence>
<keyword evidence="9" id="KW-1133">Transmembrane helix</keyword>
<keyword evidence="13" id="KW-1185">Reference proteome</keyword>
<evidence type="ECO:0000313" key="13">
    <source>
        <dbReference type="Proteomes" id="UP001235720"/>
    </source>
</evidence>
<reference evidence="12 13" key="1">
    <citation type="submission" date="2023-06" db="EMBL/GenBank/DDBJ databases">
        <authorList>
            <person name="Feng G."/>
            <person name="Li J."/>
            <person name="Zhu H."/>
        </authorList>
    </citation>
    <scope>NUCLEOTIDE SEQUENCE [LARGE SCALE GENOMIC DNA]</scope>
    <source>
        <strain evidence="12 13">RHCJP20</strain>
    </source>
</reference>
<dbReference type="Proteomes" id="UP001235720">
    <property type="component" value="Unassembled WGS sequence"/>
</dbReference>
<dbReference type="Pfam" id="PF07730">
    <property type="entry name" value="HisKA_3"/>
    <property type="match status" value="1"/>
</dbReference>
<feature type="domain" description="Signal transduction histidine kinase subgroup 3 dimerisation and phosphoacceptor" evidence="11">
    <location>
        <begin position="206"/>
        <end position="271"/>
    </location>
</feature>
<evidence type="ECO:0000256" key="3">
    <source>
        <dbReference type="ARBA" id="ARBA00022553"/>
    </source>
</evidence>
<keyword evidence="3" id="KW-0597">Phosphoprotein</keyword>
<keyword evidence="5" id="KW-0547">Nucleotide-binding</keyword>
<feature type="transmembrane region" description="Helical" evidence="9">
    <location>
        <begin position="14"/>
        <end position="35"/>
    </location>
</feature>
<sequence length="421" mass="44587">MGSSVEQLAPGRRASWGAVSALVAAGSFLVVGAVVRWSELDQLENVVVLLVFSAAIALAALRPWVSLALLVVVPAAQLLQSRQAPDIVEWTLYGAVLLVAPFAGSSLVGVRRYAGLLVGAVVCFLDAVVIVRDGGWGRWTLPNGQPFQSHPLWWEFGTIFLGGFGLYAGAWAVGVVLSSLRLLHRLQAAEERLEDRELALRLSEDRARIARDVHDALAHSLAVVVSQAEGASALQQLRPETTDASLRNIASVARSALTDVRRLVEQIREDDDVVAPRSSTDDVDALVDQMRLVGMTIAVERSGIPGRLTPSQDVAVYHIVQEALTNALKHGGTSSTATVGLHWTADGLTLEVASVGDRPLITPGSSGRGVGLEGMRERARIAGGWATAGRSVDGRFVVDAAFPSADDQHETADARSTGGVA</sequence>
<organism evidence="12 13">
    <name type="scientific">Curtobacterium subtropicum</name>
    <dbReference type="NCBI Taxonomy" id="3055138"/>
    <lineage>
        <taxon>Bacteria</taxon>
        <taxon>Bacillati</taxon>
        <taxon>Actinomycetota</taxon>
        <taxon>Actinomycetes</taxon>
        <taxon>Micrococcales</taxon>
        <taxon>Microbacteriaceae</taxon>
        <taxon>Curtobacterium</taxon>
    </lineage>
</organism>
<dbReference type="EC" id="2.7.13.3" evidence="2"/>
<feature type="transmembrane region" description="Helical" evidence="9">
    <location>
        <begin position="90"/>
        <end position="108"/>
    </location>
</feature>
<evidence type="ECO:0000259" key="11">
    <source>
        <dbReference type="Pfam" id="PF07730"/>
    </source>
</evidence>
<evidence type="ECO:0000256" key="6">
    <source>
        <dbReference type="ARBA" id="ARBA00022777"/>
    </source>
</evidence>
<dbReference type="PANTHER" id="PTHR24421">
    <property type="entry name" value="NITRATE/NITRITE SENSOR PROTEIN NARX-RELATED"/>
    <property type="match status" value="1"/>
</dbReference>
<dbReference type="InterPro" id="IPR003594">
    <property type="entry name" value="HATPase_dom"/>
</dbReference>
<evidence type="ECO:0000256" key="9">
    <source>
        <dbReference type="SAM" id="Phobius"/>
    </source>
</evidence>
<keyword evidence="8" id="KW-0902">Two-component regulatory system</keyword>
<evidence type="ECO:0000256" key="5">
    <source>
        <dbReference type="ARBA" id="ARBA00022741"/>
    </source>
</evidence>